<evidence type="ECO:0000313" key="2">
    <source>
        <dbReference type="Proteomes" id="UP000305792"/>
    </source>
</evidence>
<comment type="caution">
    <text evidence="1">The sequence shown here is derived from an EMBL/GenBank/DDBJ whole genome shotgun (WGS) entry which is preliminary data.</text>
</comment>
<evidence type="ECO:0000313" key="1">
    <source>
        <dbReference type="EMBL" id="THV22044.1"/>
    </source>
</evidence>
<keyword evidence="2" id="KW-1185">Reference proteome</keyword>
<dbReference type="OrthoDB" id="5222636at2"/>
<protein>
    <submittedName>
        <fullName evidence="1">Uncharacterized protein</fullName>
    </submittedName>
</protein>
<dbReference type="AlphaFoldDB" id="A0A4S8P2X8"/>
<gene>
    <name evidence="1" type="ORF">E9998_23780</name>
</gene>
<proteinExistence type="predicted"/>
<organism evidence="1 2">
    <name type="scientific">Glycomyces paridis</name>
    <dbReference type="NCBI Taxonomy" id="2126555"/>
    <lineage>
        <taxon>Bacteria</taxon>
        <taxon>Bacillati</taxon>
        <taxon>Actinomycetota</taxon>
        <taxon>Actinomycetes</taxon>
        <taxon>Glycomycetales</taxon>
        <taxon>Glycomycetaceae</taxon>
        <taxon>Glycomyces</taxon>
    </lineage>
</organism>
<dbReference type="RefSeq" id="WP_136532237.1">
    <property type="nucleotide sequence ID" value="NZ_STGX01000024.1"/>
</dbReference>
<sequence length="90" mass="9936">MSFDSFVATVLVDGRRLHFAAIVPQARLRVTLADPWEESEVLGSVIRLDTGEPGLRVAAPLQVEWANLHADRIITEATRVWASVTRHCSG</sequence>
<dbReference type="Proteomes" id="UP000305792">
    <property type="component" value="Unassembled WGS sequence"/>
</dbReference>
<name>A0A4S8P2X8_9ACTN</name>
<dbReference type="EMBL" id="STGX01000024">
    <property type="protein sequence ID" value="THV22044.1"/>
    <property type="molecule type" value="Genomic_DNA"/>
</dbReference>
<accession>A0A4S8P2X8</accession>
<reference evidence="1 2" key="1">
    <citation type="journal article" date="2018" name="Int. J. Syst. Evol. Microbiol.">
        <title>Glycomyces paridis sp. nov., isolated from the medicinal plant Paris polyphylla.</title>
        <authorList>
            <person name="Fang X.M."/>
            <person name="Bai J.L."/>
            <person name="Su J."/>
            <person name="Zhao L.L."/>
            <person name="Liu H.Y."/>
            <person name="Ma B.P."/>
            <person name="Zhang Y.Q."/>
            <person name="Yu L.Y."/>
        </authorList>
    </citation>
    <scope>NUCLEOTIDE SEQUENCE [LARGE SCALE GENOMIC DNA]</scope>
    <source>
        <strain evidence="1 2">CPCC 204357</strain>
    </source>
</reference>